<organism evidence="5 6">
    <name type="scientific">Microbulbifer harenosus</name>
    <dbReference type="NCBI Taxonomy" id="2576840"/>
    <lineage>
        <taxon>Bacteria</taxon>
        <taxon>Pseudomonadati</taxon>
        <taxon>Pseudomonadota</taxon>
        <taxon>Gammaproteobacteria</taxon>
        <taxon>Cellvibrionales</taxon>
        <taxon>Microbulbiferaceae</taxon>
        <taxon>Microbulbifer</taxon>
    </lineage>
</organism>
<dbReference type="SMART" id="SM00448">
    <property type="entry name" value="REC"/>
    <property type="match status" value="1"/>
</dbReference>
<dbReference type="PANTHER" id="PTHR45339">
    <property type="entry name" value="HYBRID SIGNAL TRANSDUCTION HISTIDINE KINASE J"/>
    <property type="match status" value="1"/>
</dbReference>
<dbReference type="SUPFAM" id="SSF52172">
    <property type="entry name" value="CheY-like"/>
    <property type="match status" value="1"/>
</dbReference>
<keyword evidence="2" id="KW-0902">Two-component regulatory system</keyword>
<sequence length="236" mass="26884">MIQVAHRMAMKSFGFKFDMASNGKQAVDFARKNQGKYDCCLMDVNMPEMSGIEATRVIRKISSYFPILALTANESHREACFAAGVDDFAKKPCSLNELFDRIKKLSVKSYRLITKSSSFGVKEVMPVDKQQAEELRELARKNLCKMVLFENPNRALIVHKNTINKISHDFNVKGQLLTTFLNRDEDKPTLCHLFKESSNLLPQTLLTEDDFNNMLEAEDRELSAYPALSLKSTNEE</sequence>
<dbReference type="Pfam" id="PF00072">
    <property type="entry name" value="Response_reg"/>
    <property type="match status" value="1"/>
</dbReference>
<accession>A0ABY2UFA7</accession>
<evidence type="ECO:0000256" key="1">
    <source>
        <dbReference type="ARBA" id="ARBA00022553"/>
    </source>
</evidence>
<dbReference type="EMBL" id="VANI01000015">
    <property type="protein sequence ID" value="TLM76258.1"/>
    <property type="molecule type" value="Genomic_DNA"/>
</dbReference>
<evidence type="ECO:0000256" key="3">
    <source>
        <dbReference type="PROSITE-ProRule" id="PRU00169"/>
    </source>
</evidence>
<dbReference type="PROSITE" id="PS50110">
    <property type="entry name" value="RESPONSE_REGULATORY"/>
    <property type="match status" value="1"/>
</dbReference>
<reference evidence="5 6" key="1">
    <citation type="submission" date="2019-05" db="EMBL/GenBank/DDBJ databases">
        <title>Microbulbifer harenosus sp. nov., an alginate-degrading bacterium isolated from coastal sand.</title>
        <authorList>
            <person name="Huang H."/>
            <person name="Mo K."/>
            <person name="Bao S."/>
        </authorList>
    </citation>
    <scope>NUCLEOTIDE SEQUENCE [LARGE SCALE GENOMIC DNA]</scope>
    <source>
        <strain evidence="5 6">HB161719</strain>
    </source>
</reference>
<feature type="modified residue" description="4-aspartylphosphate" evidence="3">
    <location>
        <position position="43"/>
    </location>
</feature>
<evidence type="ECO:0000313" key="6">
    <source>
        <dbReference type="Proteomes" id="UP000306791"/>
    </source>
</evidence>
<keyword evidence="1 3" id="KW-0597">Phosphoprotein</keyword>
<protein>
    <submittedName>
        <fullName evidence="5">Response regulator</fullName>
    </submittedName>
</protein>
<keyword evidence="6" id="KW-1185">Reference proteome</keyword>
<proteinExistence type="predicted"/>
<evidence type="ECO:0000259" key="4">
    <source>
        <dbReference type="PROSITE" id="PS50110"/>
    </source>
</evidence>
<name>A0ABY2UFA7_9GAMM</name>
<gene>
    <name evidence="5" type="ORF">FDY93_14030</name>
</gene>
<comment type="caution">
    <text evidence="5">The sequence shown here is derived from an EMBL/GenBank/DDBJ whole genome shotgun (WGS) entry which is preliminary data.</text>
</comment>
<dbReference type="CDD" id="cd17546">
    <property type="entry name" value="REC_hyHK_CKI1_RcsC-like"/>
    <property type="match status" value="1"/>
</dbReference>
<dbReference type="InterPro" id="IPR001789">
    <property type="entry name" value="Sig_transdc_resp-reg_receiver"/>
</dbReference>
<dbReference type="PANTHER" id="PTHR45339:SF1">
    <property type="entry name" value="HYBRID SIGNAL TRANSDUCTION HISTIDINE KINASE J"/>
    <property type="match status" value="1"/>
</dbReference>
<feature type="domain" description="Response regulatory" evidence="4">
    <location>
        <begin position="1"/>
        <end position="106"/>
    </location>
</feature>
<dbReference type="InterPro" id="IPR011006">
    <property type="entry name" value="CheY-like_superfamily"/>
</dbReference>
<evidence type="ECO:0000313" key="5">
    <source>
        <dbReference type="EMBL" id="TLM76258.1"/>
    </source>
</evidence>
<dbReference type="Gene3D" id="3.40.50.2300">
    <property type="match status" value="1"/>
</dbReference>
<dbReference type="Proteomes" id="UP000306791">
    <property type="component" value="Unassembled WGS sequence"/>
</dbReference>
<evidence type="ECO:0000256" key="2">
    <source>
        <dbReference type="ARBA" id="ARBA00023012"/>
    </source>
</evidence>